<comment type="caution">
    <text evidence="1">The sequence shown here is derived from an EMBL/GenBank/DDBJ whole genome shotgun (WGS) entry which is preliminary data.</text>
</comment>
<dbReference type="Proteomes" id="UP000807825">
    <property type="component" value="Unassembled WGS sequence"/>
</dbReference>
<accession>A0A9D6UZ33</accession>
<evidence type="ECO:0000313" key="1">
    <source>
        <dbReference type="EMBL" id="MBI5248327.1"/>
    </source>
</evidence>
<gene>
    <name evidence="1" type="ORF">HY912_02430</name>
</gene>
<proteinExistence type="predicted"/>
<dbReference type="EMBL" id="JACRDE010000067">
    <property type="protein sequence ID" value="MBI5248327.1"/>
    <property type="molecule type" value="Genomic_DNA"/>
</dbReference>
<protein>
    <submittedName>
        <fullName evidence="1">Uncharacterized protein</fullName>
    </submittedName>
</protein>
<sequence>WLRGSAGRFGYNYAIGRWSEFDPSPNNSAWWQTLSAQCRPVIFVGSGTLTDLGTGWGFVYDYNNDSGLWAVNGAARYAYNYTKKQWTDYTSQGWAALSRNGLRSSKFIGNGEWYELYIGDFFRGDGDSYCWTSGGHERYRYEFASGSWSYWTGSNWSSLTYNGAAQNPDCRYLYNALFVERGLRLDEGDHAPAGRQELWYQAYDYASGGHVLRAWWKIHNPGADKKWSGSDLNVAWGTTRHWNSIESEWMDDVNQHYGEFTKEDVVFFAEDFEYYPIGFARMVSMMTLVRDYYGKQIRTVQVAANGDATGWFMGEWMDRWNYASFQTDWERWRGLVTTDAQIVSLHSQVGCNSPMLIAIGGWSGCAIYANTNITYTWCSWLYGSGDLDWVWNGNYDNVTWYDNSPTSIQRSFELSTTASPNYRWLFSL</sequence>
<reference evidence="1" key="1">
    <citation type="submission" date="2020-07" db="EMBL/GenBank/DDBJ databases">
        <title>Huge and variable diversity of episymbiotic CPR bacteria and DPANN archaea in groundwater ecosystems.</title>
        <authorList>
            <person name="He C.Y."/>
            <person name="Keren R."/>
            <person name="Whittaker M."/>
            <person name="Farag I.F."/>
            <person name="Doudna J."/>
            <person name="Cate J.H.D."/>
            <person name="Banfield J.F."/>
        </authorList>
    </citation>
    <scope>NUCLEOTIDE SEQUENCE</scope>
    <source>
        <strain evidence="1">NC_groundwater_1664_Pr3_B-0.1um_52_9</strain>
    </source>
</reference>
<name>A0A9D6UZ33_9BACT</name>
<feature type="non-terminal residue" evidence="1">
    <location>
        <position position="1"/>
    </location>
</feature>
<evidence type="ECO:0000313" key="2">
    <source>
        <dbReference type="Proteomes" id="UP000807825"/>
    </source>
</evidence>
<organism evidence="1 2">
    <name type="scientific">Desulfomonile tiedjei</name>
    <dbReference type="NCBI Taxonomy" id="2358"/>
    <lineage>
        <taxon>Bacteria</taxon>
        <taxon>Pseudomonadati</taxon>
        <taxon>Thermodesulfobacteriota</taxon>
        <taxon>Desulfomonilia</taxon>
        <taxon>Desulfomonilales</taxon>
        <taxon>Desulfomonilaceae</taxon>
        <taxon>Desulfomonile</taxon>
    </lineage>
</organism>
<dbReference type="AlphaFoldDB" id="A0A9D6UZ33"/>